<organism evidence="1 2">
    <name type="scientific">Entomophthora muscae</name>
    <dbReference type="NCBI Taxonomy" id="34485"/>
    <lineage>
        <taxon>Eukaryota</taxon>
        <taxon>Fungi</taxon>
        <taxon>Fungi incertae sedis</taxon>
        <taxon>Zoopagomycota</taxon>
        <taxon>Entomophthoromycotina</taxon>
        <taxon>Entomophthoromycetes</taxon>
        <taxon>Entomophthorales</taxon>
        <taxon>Entomophthoraceae</taxon>
        <taxon>Entomophthora</taxon>
    </lineage>
</organism>
<reference evidence="1" key="1">
    <citation type="submission" date="2022-04" db="EMBL/GenBank/DDBJ databases">
        <title>Genome of the entomopathogenic fungus Entomophthora muscae.</title>
        <authorList>
            <person name="Elya C."/>
            <person name="Lovett B.R."/>
            <person name="Lee E."/>
            <person name="Macias A.M."/>
            <person name="Hajek A.E."/>
            <person name="De Bivort B.L."/>
            <person name="Kasson M.T."/>
            <person name="De Fine Licht H.H."/>
            <person name="Stajich J.E."/>
        </authorList>
    </citation>
    <scope>NUCLEOTIDE SEQUENCE</scope>
    <source>
        <strain evidence="1">Berkeley</strain>
    </source>
</reference>
<keyword evidence="2" id="KW-1185">Reference proteome</keyword>
<gene>
    <name evidence="1" type="ORF">DSO57_1004760</name>
</gene>
<protein>
    <submittedName>
        <fullName evidence="1">Uncharacterized protein</fullName>
    </submittedName>
</protein>
<evidence type="ECO:0000313" key="2">
    <source>
        <dbReference type="Proteomes" id="UP001165960"/>
    </source>
</evidence>
<accession>A0ACC2UH15</accession>
<comment type="caution">
    <text evidence="1">The sequence shown here is derived from an EMBL/GenBank/DDBJ whole genome shotgun (WGS) entry which is preliminary data.</text>
</comment>
<dbReference type="EMBL" id="QTSX02000722">
    <property type="protein sequence ID" value="KAJ9086364.1"/>
    <property type="molecule type" value="Genomic_DNA"/>
</dbReference>
<name>A0ACC2UH15_9FUNG</name>
<evidence type="ECO:0000313" key="1">
    <source>
        <dbReference type="EMBL" id="KAJ9086364.1"/>
    </source>
</evidence>
<proteinExistence type="predicted"/>
<sequence>MSSIKNLFRRQSQPTQWEDITIQADNYFNYKRVQTKWQEDPACFYFKVALPGLTDSEVDLKVDDSQSNPAHPIVSINADAQGSSNPYMATFPVPVSSIKVDQIVAWMVNGVLVIKFPKQIVLRAQAARAIPIKSRL</sequence>
<dbReference type="Proteomes" id="UP001165960">
    <property type="component" value="Unassembled WGS sequence"/>
</dbReference>